<name>A0A5C3LUR5_9AGAR</name>
<comment type="catalytic activity">
    <reaction evidence="9">
        <text>S-hexadecanoyl-L-cysteinyl-[protein] + H2O = L-cysteinyl-[protein] + hexadecanoate + H(+)</text>
        <dbReference type="Rhea" id="RHEA:19233"/>
        <dbReference type="Rhea" id="RHEA-COMP:10131"/>
        <dbReference type="Rhea" id="RHEA-COMP:11032"/>
        <dbReference type="ChEBI" id="CHEBI:7896"/>
        <dbReference type="ChEBI" id="CHEBI:15377"/>
        <dbReference type="ChEBI" id="CHEBI:15378"/>
        <dbReference type="ChEBI" id="CHEBI:29950"/>
        <dbReference type="ChEBI" id="CHEBI:74151"/>
        <dbReference type="EC" id="3.1.2.22"/>
    </reaction>
</comment>
<evidence type="ECO:0000256" key="6">
    <source>
        <dbReference type="ARBA" id="ARBA00022832"/>
    </source>
</evidence>
<proteinExistence type="inferred from homology"/>
<comment type="similarity">
    <text evidence="1">Belongs to the AB hydrolase superfamily. AB hydrolase 2 family.</text>
</comment>
<evidence type="ECO:0000256" key="1">
    <source>
        <dbReference type="ARBA" id="ARBA00006499"/>
    </source>
</evidence>
<dbReference type="InterPro" id="IPR003140">
    <property type="entry name" value="PLipase/COase/thioEstase"/>
</dbReference>
<evidence type="ECO:0000256" key="9">
    <source>
        <dbReference type="ARBA" id="ARBA00047337"/>
    </source>
</evidence>
<evidence type="ECO:0000259" key="10">
    <source>
        <dbReference type="Pfam" id="PF02230"/>
    </source>
</evidence>
<evidence type="ECO:0000256" key="5">
    <source>
        <dbReference type="ARBA" id="ARBA00022801"/>
    </source>
</evidence>
<dbReference type="GO" id="GO:0005737">
    <property type="term" value="C:cytoplasm"/>
    <property type="evidence" value="ECO:0007669"/>
    <property type="project" value="TreeGrafter"/>
</dbReference>
<sequence>MGFISPASLPTGSSSVIYESLFTIEPKQKHTTTVIWFHGLGDSGHGILTAAQQISKVACFAGVKFILPIAPAMFVTGIERVMPSWFDCCSFNIPNRHEDEKGLYRAAKWFNDLITKENEETNIPFDRIIVGGLSQGGAVALLIGLTTTRSLAGSFALSTYIPLRKKCQRYLKSALASEIPLFWAHGQVDLQVEYGFSVNSARTLAAQLGAPFRSIAADQRLDPVELARRGSLKGTIFCSYEKMSHTIFMNELFNLSVWISVLLNLLIEF</sequence>
<dbReference type="Gene3D" id="3.40.50.1820">
    <property type="entry name" value="alpha/beta hydrolase"/>
    <property type="match status" value="1"/>
</dbReference>
<dbReference type="GO" id="GO:0008474">
    <property type="term" value="F:palmitoyl-(protein) hydrolase activity"/>
    <property type="evidence" value="ECO:0007669"/>
    <property type="project" value="UniProtKB-EC"/>
</dbReference>
<dbReference type="GO" id="GO:0052689">
    <property type="term" value="F:carboxylic ester hydrolase activity"/>
    <property type="evidence" value="ECO:0007669"/>
    <property type="project" value="UniProtKB-KW"/>
</dbReference>
<dbReference type="EC" id="3.1.2.22" evidence="2"/>
<dbReference type="SUPFAM" id="SSF53474">
    <property type="entry name" value="alpha/beta-Hydrolases"/>
    <property type="match status" value="1"/>
</dbReference>
<evidence type="ECO:0000256" key="3">
    <source>
        <dbReference type="ARBA" id="ARBA00014923"/>
    </source>
</evidence>
<accession>A0A5C3LUR5</accession>
<keyword evidence="6" id="KW-0443">Lipid metabolism</keyword>
<dbReference type="EMBL" id="ML213616">
    <property type="protein sequence ID" value="TFK36143.1"/>
    <property type="molecule type" value="Genomic_DNA"/>
</dbReference>
<feature type="domain" description="Phospholipase/carboxylesterase/thioesterase" evidence="10">
    <location>
        <begin position="21"/>
        <end position="206"/>
    </location>
</feature>
<keyword evidence="5" id="KW-0378">Hydrolase</keyword>
<keyword evidence="12" id="KW-1185">Reference proteome</keyword>
<evidence type="ECO:0000256" key="8">
    <source>
        <dbReference type="ARBA" id="ARBA00031195"/>
    </source>
</evidence>
<reference evidence="11 12" key="1">
    <citation type="journal article" date="2019" name="Nat. Ecol. Evol.">
        <title>Megaphylogeny resolves global patterns of mushroom evolution.</title>
        <authorList>
            <person name="Varga T."/>
            <person name="Krizsan K."/>
            <person name="Foldi C."/>
            <person name="Dima B."/>
            <person name="Sanchez-Garcia M."/>
            <person name="Sanchez-Ramirez S."/>
            <person name="Szollosi G.J."/>
            <person name="Szarkandi J.G."/>
            <person name="Papp V."/>
            <person name="Albert L."/>
            <person name="Andreopoulos W."/>
            <person name="Angelini C."/>
            <person name="Antonin V."/>
            <person name="Barry K.W."/>
            <person name="Bougher N.L."/>
            <person name="Buchanan P."/>
            <person name="Buyck B."/>
            <person name="Bense V."/>
            <person name="Catcheside P."/>
            <person name="Chovatia M."/>
            <person name="Cooper J."/>
            <person name="Damon W."/>
            <person name="Desjardin D."/>
            <person name="Finy P."/>
            <person name="Geml J."/>
            <person name="Haridas S."/>
            <person name="Hughes K."/>
            <person name="Justo A."/>
            <person name="Karasinski D."/>
            <person name="Kautmanova I."/>
            <person name="Kiss B."/>
            <person name="Kocsube S."/>
            <person name="Kotiranta H."/>
            <person name="LaButti K.M."/>
            <person name="Lechner B.E."/>
            <person name="Liimatainen K."/>
            <person name="Lipzen A."/>
            <person name="Lukacs Z."/>
            <person name="Mihaltcheva S."/>
            <person name="Morgado L.N."/>
            <person name="Niskanen T."/>
            <person name="Noordeloos M.E."/>
            <person name="Ohm R.A."/>
            <person name="Ortiz-Santana B."/>
            <person name="Ovrebo C."/>
            <person name="Racz N."/>
            <person name="Riley R."/>
            <person name="Savchenko A."/>
            <person name="Shiryaev A."/>
            <person name="Soop K."/>
            <person name="Spirin V."/>
            <person name="Szebenyi C."/>
            <person name="Tomsovsky M."/>
            <person name="Tulloss R.E."/>
            <person name="Uehling J."/>
            <person name="Grigoriev I.V."/>
            <person name="Vagvolgyi C."/>
            <person name="Papp T."/>
            <person name="Martin F.M."/>
            <person name="Miettinen O."/>
            <person name="Hibbett D.S."/>
            <person name="Nagy L.G."/>
        </authorList>
    </citation>
    <scope>NUCLEOTIDE SEQUENCE [LARGE SCALE GENOMIC DNA]</scope>
    <source>
        <strain evidence="11 12">CBS 166.37</strain>
    </source>
</reference>
<gene>
    <name evidence="11" type="ORF">BDQ12DRAFT_610433</name>
</gene>
<evidence type="ECO:0000256" key="7">
    <source>
        <dbReference type="ARBA" id="ARBA00029392"/>
    </source>
</evidence>
<protein>
    <recommendedName>
        <fullName evidence="3">Acyl-protein thioesterase 1</fullName>
        <ecNumber evidence="2">3.1.2.22</ecNumber>
    </recommendedName>
    <alternativeName>
        <fullName evidence="8">Palmitoyl-protein hydrolase</fullName>
    </alternativeName>
</protein>
<dbReference type="STRING" id="68775.A0A5C3LUR5"/>
<evidence type="ECO:0000256" key="2">
    <source>
        <dbReference type="ARBA" id="ARBA00012423"/>
    </source>
</evidence>
<evidence type="ECO:0000313" key="11">
    <source>
        <dbReference type="EMBL" id="TFK36143.1"/>
    </source>
</evidence>
<organism evidence="11 12">
    <name type="scientific">Crucibulum laeve</name>
    <dbReference type="NCBI Taxonomy" id="68775"/>
    <lineage>
        <taxon>Eukaryota</taxon>
        <taxon>Fungi</taxon>
        <taxon>Dikarya</taxon>
        <taxon>Basidiomycota</taxon>
        <taxon>Agaricomycotina</taxon>
        <taxon>Agaricomycetes</taxon>
        <taxon>Agaricomycetidae</taxon>
        <taxon>Agaricales</taxon>
        <taxon>Agaricineae</taxon>
        <taxon>Nidulariaceae</taxon>
        <taxon>Crucibulum</taxon>
    </lineage>
</organism>
<dbReference type="Proteomes" id="UP000308652">
    <property type="component" value="Unassembled WGS sequence"/>
</dbReference>
<keyword evidence="4" id="KW-0719">Serine esterase</keyword>
<dbReference type="InterPro" id="IPR050565">
    <property type="entry name" value="LYPA1-2/EST-like"/>
</dbReference>
<evidence type="ECO:0000256" key="4">
    <source>
        <dbReference type="ARBA" id="ARBA00022487"/>
    </source>
</evidence>
<dbReference type="AlphaFoldDB" id="A0A5C3LUR5"/>
<dbReference type="PANTHER" id="PTHR10655:SF17">
    <property type="entry name" value="LYSOPHOSPHOLIPASE-LIKE PROTEIN 1"/>
    <property type="match status" value="1"/>
</dbReference>
<dbReference type="OrthoDB" id="2418081at2759"/>
<dbReference type="Pfam" id="PF02230">
    <property type="entry name" value="Abhydrolase_2"/>
    <property type="match status" value="1"/>
</dbReference>
<comment type="function">
    <text evidence="7">Hydrolyzes fatty acids from S-acylated cysteine residues in proteins with a strong preference for palmitoylated G-alpha proteins over other acyl substrates. Mediates the deacylation of G-alpha proteins such as GPA1 in vivo, but has weak or no activity toward palmitoylated Ras proteins. Has weak lysophospholipase activity in vitro; however such activity may not exist in vivo.</text>
</comment>
<evidence type="ECO:0000313" key="12">
    <source>
        <dbReference type="Proteomes" id="UP000308652"/>
    </source>
</evidence>
<keyword evidence="6" id="KW-0276">Fatty acid metabolism</keyword>
<dbReference type="PANTHER" id="PTHR10655">
    <property type="entry name" value="LYSOPHOSPHOLIPASE-RELATED"/>
    <property type="match status" value="1"/>
</dbReference>
<dbReference type="InterPro" id="IPR029058">
    <property type="entry name" value="AB_hydrolase_fold"/>
</dbReference>
<dbReference type="GO" id="GO:0006631">
    <property type="term" value="P:fatty acid metabolic process"/>
    <property type="evidence" value="ECO:0007669"/>
    <property type="project" value="UniProtKB-KW"/>
</dbReference>